<protein>
    <submittedName>
        <fullName evidence="4">Transcriptional regulator, MarR family</fullName>
    </submittedName>
</protein>
<dbReference type="Pfam" id="PF01047">
    <property type="entry name" value="MarR"/>
    <property type="match status" value="1"/>
</dbReference>
<dbReference type="AlphaFoldDB" id="A0A3B1BWY5"/>
<dbReference type="SUPFAM" id="SSF46785">
    <property type="entry name" value="Winged helix' DNA-binding domain"/>
    <property type="match status" value="1"/>
</dbReference>
<dbReference type="PANTHER" id="PTHR33164">
    <property type="entry name" value="TRANSCRIPTIONAL REGULATOR, MARR FAMILY"/>
    <property type="match status" value="1"/>
</dbReference>
<organism evidence="4">
    <name type="scientific">hydrothermal vent metagenome</name>
    <dbReference type="NCBI Taxonomy" id="652676"/>
    <lineage>
        <taxon>unclassified sequences</taxon>
        <taxon>metagenomes</taxon>
        <taxon>ecological metagenomes</taxon>
    </lineage>
</organism>
<dbReference type="SMART" id="SM00347">
    <property type="entry name" value="HTH_MARR"/>
    <property type="match status" value="1"/>
</dbReference>
<dbReference type="InterPro" id="IPR036390">
    <property type="entry name" value="WH_DNA-bd_sf"/>
</dbReference>
<dbReference type="Gene3D" id="1.10.10.10">
    <property type="entry name" value="Winged helix-like DNA-binding domain superfamily/Winged helix DNA-binding domain"/>
    <property type="match status" value="1"/>
</dbReference>
<evidence type="ECO:0000313" key="4">
    <source>
        <dbReference type="EMBL" id="VAX20302.1"/>
    </source>
</evidence>
<dbReference type="InterPro" id="IPR039422">
    <property type="entry name" value="MarR/SlyA-like"/>
</dbReference>
<dbReference type="GO" id="GO:0003700">
    <property type="term" value="F:DNA-binding transcription factor activity"/>
    <property type="evidence" value="ECO:0007669"/>
    <property type="project" value="InterPro"/>
</dbReference>
<name>A0A3B1BWY5_9ZZZZ</name>
<keyword evidence="2" id="KW-0804">Transcription</keyword>
<evidence type="ECO:0000259" key="3">
    <source>
        <dbReference type="PROSITE" id="PS50995"/>
    </source>
</evidence>
<proteinExistence type="predicted"/>
<keyword evidence="1" id="KW-0805">Transcription regulation</keyword>
<evidence type="ECO:0000256" key="1">
    <source>
        <dbReference type="ARBA" id="ARBA00023015"/>
    </source>
</evidence>
<dbReference type="PRINTS" id="PR00598">
    <property type="entry name" value="HTHMARR"/>
</dbReference>
<reference evidence="4" key="1">
    <citation type="submission" date="2018-06" db="EMBL/GenBank/DDBJ databases">
        <authorList>
            <person name="Zhirakovskaya E."/>
        </authorList>
    </citation>
    <scope>NUCLEOTIDE SEQUENCE</scope>
</reference>
<evidence type="ECO:0000256" key="2">
    <source>
        <dbReference type="ARBA" id="ARBA00023163"/>
    </source>
</evidence>
<dbReference type="InterPro" id="IPR036388">
    <property type="entry name" value="WH-like_DNA-bd_sf"/>
</dbReference>
<dbReference type="PROSITE" id="PS50995">
    <property type="entry name" value="HTH_MARR_2"/>
    <property type="match status" value="1"/>
</dbReference>
<dbReference type="PANTHER" id="PTHR33164:SF56">
    <property type="entry name" value="HTH-TYPE TRANSCRIPTIONAL REGULATOR MHQR"/>
    <property type="match status" value="1"/>
</dbReference>
<sequence>MSRKKTDDSGIKLWLVLWKAANAVKERAFVSIMHLNMCISDFAVLELLLNKGPSRVNEIGKKVFLTSGSITVALDRLEKRGFVKRENDPDDRRVKQIILTVKGRKLIRSSFNEHKLAMEEAVSSLSAPERRTLIELLKKLGKGIKENDKRPANTNAK</sequence>
<dbReference type="InterPro" id="IPR000835">
    <property type="entry name" value="HTH_MarR-typ"/>
</dbReference>
<dbReference type="EMBL" id="UOGB01000175">
    <property type="protein sequence ID" value="VAX20302.1"/>
    <property type="molecule type" value="Genomic_DNA"/>
</dbReference>
<gene>
    <name evidence="4" type="ORF">MNBD_NITROSPINAE03-2002</name>
</gene>
<dbReference type="GO" id="GO:0006950">
    <property type="term" value="P:response to stress"/>
    <property type="evidence" value="ECO:0007669"/>
    <property type="project" value="TreeGrafter"/>
</dbReference>
<feature type="domain" description="HTH marR-type" evidence="3">
    <location>
        <begin position="1"/>
        <end position="142"/>
    </location>
</feature>
<accession>A0A3B1BWY5</accession>